<comment type="caution">
    <text evidence="1">The sequence shown here is derived from an EMBL/GenBank/DDBJ whole genome shotgun (WGS) entry which is preliminary data.</text>
</comment>
<dbReference type="InterPro" id="IPR014710">
    <property type="entry name" value="RmlC-like_jellyroll"/>
</dbReference>
<sequence length="105" mass="11942">MKTYNLNEKIVFSDEKPIKRHFLNTKGFHAALICLKSGVEIPPHPEDYSVLLTVLEGKGIFTDINGEFTLTKNQSIYIKKDEIRGIKAIENLVVLGIQDRSKIKK</sequence>
<dbReference type="Gene3D" id="2.60.120.10">
    <property type="entry name" value="Jelly Rolls"/>
    <property type="match status" value="1"/>
</dbReference>
<dbReference type="InterPro" id="IPR011051">
    <property type="entry name" value="RmlC_Cupin_sf"/>
</dbReference>
<reference evidence="2" key="1">
    <citation type="submission" date="2017-09" db="EMBL/GenBank/DDBJ databases">
        <title>Depth-based differentiation of microbial function through sediment-hosted aquifers and enrichment of novel symbionts in the deep terrestrial subsurface.</title>
        <authorList>
            <person name="Probst A.J."/>
            <person name="Ladd B."/>
            <person name="Jarett J.K."/>
            <person name="Geller-Mcgrath D.E."/>
            <person name="Sieber C.M.K."/>
            <person name="Emerson J.B."/>
            <person name="Anantharaman K."/>
            <person name="Thomas B.C."/>
            <person name="Malmstrom R."/>
            <person name="Stieglmeier M."/>
            <person name="Klingl A."/>
            <person name="Woyke T."/>
            <person name="Ryan C.M."/>
            <person name="Banfield J.F."/>
        </authorList>
    </citation>
    <scope>NUCLEOTIDE SEQUENCE [LARGE SCALE GENOMIC DNA]</scope>
</reference>
<protein>
    <submittedName>
        <fullName evidence="1">Cupin domain-containing protein</fullName>
    </submittedName>
</protein>
<gene>
    <name evidence="1" type="ORF">COX73_01575</name>
</gene>
<dbReference type="Proteomes" id="UP000231469">
    <property type="component" value="Unassembled WGS sequence"/>
</dbReference>
<organism evidence="1 2">
    <name type="scientific">bacterium (Candidatus Gribaldobacteria) CG_4_10_14_0_2_um_filter_36_18</name>
    <dbReference type="NCBI Taxonomy" id="2014264"/>
    <lineage>
        <taxon>Bacteria</taxon>
        <taxon>Candidatus Gribaldobacteria</taxon>
    </lineage>
</organism>
<evidence type="ECO:0000313" key="1">
    <source>
        <dbReference type="EMBL" id="PJA02286.1"/>
    </source>
</evidence>
<name>A0A2M7VKJ2_9BACT</name>
<dbReference type="SUPFAM" id="SSF51182">
    <property type="entry name" value="RmlC-like cupins"/>
    <property type="match status" value="1"/>
</dbReference>
<dbReference type="EMBL" id="PFPS01000066">
    <property type="protein sequence ID" value="PJA02286.1"/>
    <property type="molecule type" value="Genomic_DNA"/>
</dbReference>
<accession>A0A2M7VKJ2</accession>
<proteinExistence type="predicted"/>
<evidence type="ECO:0000313" key="2">
    <source>
        <dbReference type="Proteomes" id="UP000231469"/>
    </source>
</evidence>
<dbReference type="AlphaFoldDB" id="A0A2M7VKJ2"/>